<evidence type="ECO:0000259" key="17">
    <source>
        <dbReference type="PROSITE" id="PS51198"/>
    </source>
</evidence>
<evidence type="ECO:0000256" key="8">
    <source>
        <dbReference type="ARBA" id="ARBA00023125"/>
    </source>
</evidence>
<dbReference type="GO" id="GO:0043138">
    <property type="term" value="F:3'-5' DNA helicase activity"/>
    <property type="evidence" value="ECO:0007669"/>
    <property type="project" value="UniProtKB-EC"/>
</dbReference>
<dbReference type="GO" id="GO:0005829">
    <property type="term" value="C:cytosol"/>
    <property type="evidence" value="ECO:0007669"/>
    <property type="project" value="TreeGrafter"/>
</dbReference>
<dbReference type="Pfam" id="PF13361">
    <property type="entry name" value="UvrD_C"/>
    <property type="match status" value="1"/>
</dbReference>
<dbReference type="GO" id="GO:0004527">
    <property type="term" value="F:exonuclease activity"/>
    <property type="evidence" value="ECO:0007669"/>
    <property type="project" value="UniProtKB-KW"/>
</dbReference>
<dbReference type="GO" id="GO:0000725">
    <property type="term" value="P:recombinational repair"/>
    <property type="evidence" value="ECO:0007669"/>
    <property type="project" value="TreeGrafter"/>
</dbReference>
<keyword evidence="3" id="KW-0227">DNA damage</keyword>
<dbReference type="Proteomes" id="UP000183982">
    <property type="component" value="Unassembled WGS sequence"/>
</dbReference>
<evidence type="ECO:0000256" key="1">
    <source>
        <dbReference type="ARBA" id="ARBA00022722"/>
    </source>
</evidence>
<dbReference type="GO" id="GO:0005524">
    <property type="term" value="F:ATP binding"/>
    <property type="evidence" value="ECO:0007669"/>
    <property type="project" value="UniProtKB-UniRule"/>
</dbReference>
<name>A0A1M6MTB7_9RHOB</name>
<keyword evidence="7 15" id="KW-0067">ATP-binding</keyword>
<sequence>MIHRDDATERQVQAARPTESTWLSANAGSGKTRVLTDRVARLLLEKVLPQHILCLTYTKAAASEMQNRLFERLGAWAMKDDDALRDELRSLGVDELLDADLLRSARTLFARAIETPGGLKIQTIHSFCSSLLRRFPLEAGVSPLFVEMEDRAAALLREDIISEMAEGDDGALVQRLAGHYSGETFDTLTSEIVRNRDFFEQPLGVSDFLSKLGQDLSLNEADVQGHVFLGDEAETLDQLIKALRTGGVTDNRNADKLAVISEIGFSALPALEDVFLTGSGAKIPFSAKLGSFPTKAVQKSHPDLMVRIDPLMQRVETARELRLALIAAHRSAVLSEFGFRFLDVYDARKQQHGWLDFDDLILKARALLNDPFVAEWVLYRLDGGIDHILVDEAQDTSPVQWQVIERLTQEFTSGSGARSDVERTIFVVGDKKQSIYSFQGADPAEFDRMQLEFGRRLEPTGKPLNPMVLEYSFRSSDAILRLVDQCFDGQDQAGFPQEMKHRAFHQGLPGRVDLWPVVEQTPQSDNDEWYKPVDRLGETHHTIILANRVAAEIEHLIETQETIPAKKQENGQFSQRPVQAGDFLVLVQRRSELFHEIIRACKARGLPIAGADRLKVGAELAVKDLGALLSFLSTPEDSLSLATTLRSPLFGWSEQDLFDLAHRRESPLLWQALRARKDDFPQTMAIILDLMAQADFLRPYDLIERTLTRHNGRRNLLARLGSEAEDGINALLSQALAFERSAVPSLTGFLIWMETDDLEIKRQMDSAGNRIRVMTVHGSKGLEAPIVILPDTGKRLIRNDGQLVANKDHVLWTMPANASPNAMAKAREAKAETVRAERQRLLYVAMTRAEKWLIVAAAGDLGKDGQTWYQTIERGLNGVGAEAHDFVGGQGLRYSHGDWSGPIEEVQTRTQIVLPDVPEFAKLPPKDPPASKPTLSPSDLGGAKALAGDAGLDEEAAKRRGRWVHLLLEHLPDHPQGGWPGIASNLLLSTEEPPSDTELDTLLDEATRVLTNPDLRAFFGDETLAEVPVTANLGAARLHGIVDRLIVRDDHILIVDFKTNATVPQRPDQTPAGLLRQMGAYAHALQQIYKDREIRTAILWTRTGTLMQMPHDLVTKALQSTGYLDDLSGAS</sequence>
<dbReference type="AlphaFoldDB" id="A0A1M6MTB7"/>
<dbReference type="InterPro" id="IPR011335">
    <property type="entry name" value="Restrct_endonuc-II-like"/>
</dbReference>
<dbReference type="SUPFAM" id="SSF52980">
    <property type="entry name" value="Restriction endonuclease-like"/>
    <property type="match status" value="1"/>
</dbReference>
<keyword evidence="8" id="KW-0238">DNA-binding</keyword>
<dbReference type="Gene3D" id="3.40.50.300">
    <property type="entry name" value="P-loop containing nucleotide triphosphate hydrolases"/>
    <property type="match status" value="4"/>
</dbReference>
<gene>
    <name evidence="19" type="ORF">SAMN05444000_11488</name>
</gene>
<dbReference type="NCBIfam" id="TIGR02784">
    <property type="entry name" value="addA_alphas"/>
    <property type="match status" value="1"/>
</dbReference>
<dbReference type="OrthoDB" id="9810135at2"/>
<keyword evidence="20" id="KW-1185">Reference proteome</keyword>
<dbReference type="InterPro" id="IPR014151">
    <property type="entry name" value="DNA_helicase_AddA"/>
</dbReference>
<evidence type="ECO:0000256" key="13">
    <source>
        <dbReference type="ARBA" id="ARBA00034923"/>
    </source>
</evidence>
<evidence type="ECO:0000256" key="3">
    <source>
        <dbReference type="ARBA" id="ARBA00022763"/>
    </source>
</evidence>
<dbReference type="InterPro" id="IPR038726">
    <property type="entry name" value="PDDEXK_AddAB-type"/>
</dbReference>
<evidence type="ECO:0000256" key="4">
    <source>
        <dbReference type="ARBA" id="ARBA00022801"/>
    </source>
</evidence>
<feature type="region of interest" description="Disordered" evidence="16">
    <location>
        <begin position="920"/>
        <end position="943"/>
    </location>
</feature>
<evidence type="ECO:0000313" key="19">
    <source>
        <dbReference type="EMBL" id="SHJ86758.1"/>
    </source>
</evidence>
<keyword evidence="6" id="KW-0269">Exonuclease</keyword>
<dbReference type="GO" id="GO:0003677">
    <property type="term" value="F:DNA binding"/>
    <property type="evidence" value="ECO:0007669"/>
    <property type="project" value="UniProtKB-KW"/>
</dbReference>
<keyword evidence="1" id="KW-0540">Nuclease</keyword>
<dbReference type="PANTHER" id="PTHR11070:SF2">
    <property type="entry name" value="ATP-DEPENDENT DNA HELICASE SRS2"/>
    <property type="match status" value="1"/>
</dbReference>
<comment type="catalytic activity">
    <reaction evidence="14">
        <text>ATP + H2O = ADP + phosphate + H(+)</text>
        <dbReference type="Rhea" id="RHEA:13065"/>
        <dbReference type="ChEBI" id="CHEBI:15377"/>
        <dbReference type="ChEBI" id="CHEBI:15378"/>
        <dbReference type="ChEBI" id="CHEBI:30616"/>
        <dbReference type="ChEBI" id="CHEBI:43474"/>
        <dbReference type="ChEBI" id="CHEBI:456216"/>
        <dbReference type="EC" id="5.6.2.4"/>
    </reaction>
</comment>
<comment type="catalytic activity">
    <reaction evidence="11">
        <text>Couples ATP hydrolysis with the unwinding of duplex DNA by translocating in the 3'-5' direction.</text>
        <dbReference type="EC" id="5.6.2.4"/>
    </reaction>
</comment>
<dbReference type="PANTHER" id="PTHR11070">
    <property type="entry name" value="UVRD / RECB / PCRA DNA HELICASE FAMILY MEMBER"/>
    <property type="match status" value="1"/>
</dbReference>
<keyword evidence="5 15" id="KW-0347">Helicase</keyword>
<dbReference type="PROSITE" id="PS51198">
    <property type="entry name" value="UVRD_HELICASE_ATP_BIND"/>
    <property type="match status" value="1"/>
</dbReference>
<dbReference type="SUPFAM" id="SSF52540">
    <property type="entry name" value="P-loop containing nucleoside triphosphate hydrolases"/>
    <property type="match status" value="1"/>
</dbReference>
<evidence type="ECO:0000313" key="20">
    <source>
        <dbReference type="Proteomes" id="UP000183982"/>
    </source>
</evidence>
<evidence type="ECO:0000256" key="14">
    <source>
        <dbReference type="ARBA" id="ARBA00048988"/>
    </source>
</evidence>
<dbReference type="InterPro" id="IPR014017">
    <property type="entry name" value="DNA_helicase_UvrD-like_C"/>
</dbReference>
<evidence type="ECO:0000256" key="15">
    <source>
        <dbReference type="PROSITE-ProRule" id="PRU00560"/>
    </source>
</evidence>
<dbReference type="EMBL" id="FQZQ01000014">
    <property type="protein sequence ID" value="SHJ86758.1"/>
    <property type="molecule type" value="Genomic_DNA"/>
</dbReference>
<evidence type="ECO:0000256" key="10">
    <source>
        <dbReference type="ARBA" id="ARBA00023235"/>
    </source>
</evidence>
<organism evidence="19 20">
    <name type="scientific">Shimia gijangensis</name>
    <dbReference type="NCBI Taxonomy" id="1470563"/>
    <lineage>
        <taxon>Bacteria</taxon>
        <taxon>Pseudomonadati</taxon>
        <taxon>Pseudomonadota</taxon>
        <taxon>Alphaproteobacteria</taxon>
        <taxon>Rhodobacterales</taxon>
        <taxon>Roseobacteraceae</taxon>
    </lineage>
</organism>
<dbReference type="Pfam" id="PF12705">
    <property type="entry name" value="PDDEXK_1"/>
    <property type="match status" value="1"/>
</dbReference>
<protein>
    <recommendedName>
        <fullName evidence="12">DNA 3'-5' helicase</fullName>
        <ecNumber evidence="12">5.6.2.4</ecNumber>
    </recommendedName>
    <alternativeName>
        <fullName evidence="13">DNA 3'-5' helicase II</fullName>
    </alternativeName>
</protein>
<feature type="domain" description="UvrD-like helicase ATP-binding" evidence="17">
    <location>
        <begin position="4"/>
        <end position="476"/>
    </location>
</feature>
<evidence type="ECO:0000256" key="5">
    <source>
        <dbReference type="ARBA" id="ARBA00022806"/>
    </source>
</evidence>
<proteinExistence type="predicted"/>
<dbReference type="InterPro" id="IPR014016">
    <property type="entry name" value="UvrD-like_ATP-bd"/>
</dbReference>
<dbReference type="STRING" id="1470563.SAMN05444000_11488"/>
<evidence type="ECO:0000256" key="9">
    <source>
        <dbReference type="ARBA" id="ARBA00023204"/>
    </source>
</evidence>
<feature type="domain" description="UvrD-like helicase C-terminal" evidence="18">
    <location>
        <begin position="495"/>
        <end position="781"/>
    </location>
</feature>
<evidence type="ECO:0000256" key="12">
    <source>
        <dbReference type="ARBA" id="ARBA00034808"/>
    </source>
</evidence>
<evidence type="ECO:0000256" key="16">
    <source>
        <dbReference type="SAM" id="MobiDB-lite"/>
    </source>
</evidence>
<dbReference type="EC" id="5.6.2.4" evidence="12"/>
<dbReference type="Gene3D" id="3.90.320.10">
    <property type="match status" value="1"/>
</dbReference>
<dbReference type="InterPro" id="IPR000212">
    <property type="entry name" value="DNA_helicase_UvrD/REP"/>
</dbReference>
<dbReference type="InterPro" id="IPR011604">
    <property type="entry name" value="PDDEXK-like_dom_sf"/>
</dbReference>
<evidence type="ECO:0000256" key="11">
    <source>
        <dbReference type="ARBA" id="ARBA00034617"/>
    </source>
</evidence>
<keyword evidence="4 15" id="KW-0378">Hydrolase</keyword>
<feature type="binding site" evidence="15">
    <location>
        <begin position="25"/>
        <end position="32"/>
    </location>
    <ligand>
        <name>ATP</name>
        <dbReference type="ChEBI" id="CHEBI:30616"/>
    </ligand>
</feature>
<dbReference type="Gene3D" id="1.10.486.10">
    <property type="entry name" value="PCRA, domain 4"/>
    <property type="match status" value="1"/>
</dbReference>
<accession>A0A1M6MTB7</accession>
<reference evidence="20" key="1">
    <citation type="submission" date="2016-11" db="EMBL/GenBank/DDBJ databases">
        <authorList>
            <person name="Varghese N."/>
            <person name="Submissions S."/>
        </authorList>
    </citation>
    <scope>NUCLEOTIDE SEQUENCE [LARGE SCALE GENOMIC DNA]</scope>
    <source>
        <strain evidence="20">DSM 100564</strain>
    </source>
</reference>
<dbReference type="Pfam" id="PF00580">
    <property type="entry name" value="UvrD-helicase"/>
    <property type="match status" value="1"/>
</dbReference>
<dbReference type="RefSeq" id="WP_073253506.1">
    <property type="nucleotide sequence ID" value="NZ_FQZQ01000014.1"/>
</dbReference>
<dbReference type="InterPro" id="IPR027417">
    <property type="entry name" value="P-loop_NTPase"/>
</dbReference>
<evidence type="ECO:0000256" key="6">
    <source>
        <dbReference type="ARBA" id="ARBA00022839"/>
    </source>
</evidence>
<evidence type="ECO:0000259" key="18">
    <source>
        <dbReference type="PROSITE" id="PS51217"/>
    </source>
</evidence>
<evidence type="ECO:0000256" key="2">
    <source>
        <dbReference type="ARBA" id="ARBA00022741"/>
    </source>
</evidence>
<feature type="region of interest" description="Disordered" evidence="16">
    <location>
        <begin position="1"/>
        <end position="25"/>
    </location>
</feature>
<keyword evidence="9" id="KW-0234">DNA repair</keyword>
<keyword evidence="10" id="KW-0413">Isomerase</keyword>
<dbReference type="PROSITE" id="PS51217">
    <property type="entry name" value="UVRD_HELICASE_CTER"/>
    <property type="match status" value="1"/>
</dbReference>
<evidence type="ECO:0000256" key="7">
    <source>
        <dbReference type="ARBA" id="ARBA00022840"/>
    </source>
</evidence>
<dbReference type="GO" id="GO:0033202">
    <property type="term" value="C:DNA helicase complex"/>
    <property type="evidence" value="ECO:0007669"/>
    <property type="project" value="TreeGrafter"/>
</dbReference>
<keyword evidence="2 15" id="KW-0547">Nucleotide-binding</keyword>